<reference evidence="3" key="1">
    <citation type="submission" date="2025-08" db="UniProtKB">
        <authorList>
            <consortium name="RefSeq"/>
        </authorList>
    </citation>
    <scope>IDENTIFICATION</scope>
    <source>
        <strain evidence="3">11010-0011.00</strain>
        <tissue evidence="3">Whole body</tissue>
    </source>
</reference>
<evidence type="ECO:0000313" key="2">
    <source>
        <dbReference type="Proteomes" id="UP000504634"/>
    </source>
</evidence>
<evidence type="ECO:0000256" key="1">
    <source>
        <dbReference type="SAM" id="MobiDB-lite"/>
    </source>
</evidence>
<dbReference type="SMART" id="SM00718">
    <property type="entry name" value="DM4_12"/>
    <property type="match status" value="1"/>
</dbReference>
<evidence type="ECO:0000313" key="3">
    <source>
        <dbReference type="RefSeq" id="XP_030376308.1"/>
    </source>
</evidence>
<feature type="compositionally biased region" description="Pro residues" evidence="1">
    <location>
        <begin position="94"/>
        <end position="123"/>
    </location>
</feature>
<organism evidence="2 3">
    <name type="scientific">Drosophila lebanonensis</name>
    <name type="common">Fruit fly</name>
    <name type="synonym">Scaptodrosophila lebanonensis</name>
    <dbReference type="NCBI Taxonomy" id="7225"/>
    <lineage>
        <taxon>Eukaryota</taxon>
        <taxon>Metazoa</taxon>
        <taxon>Ecdysozoa</taxon>
        <taxon>Arthropoda</taxon>
        <taxon>Hexapoda</taxon>
        <taxon>Insecta</taxon>
        <taxon>Pterygota</taxon>
        <taxon>Neoptera</taxon>
        <taxon>Endopterygota</taxon>
        <taxon>Diptera</taxon>
        <taxon>Brachycera</taxon>
        <taxon>Muscomorpha</taxon>
        <taxon>Ephydroidea</taxon>
        <taxon>Drosophilidae</taxon>
        <taxon>Scaptodrosophila</taxon>
    </lineage>
</organism>
<accession>A0A6J2TMF2</accession>
<dbReference type="InterPro" id="IPR006631">
    <property type="entry name" value="DM4_12"/>
</dbReference>
<dbReference type="PANTHER" id="PTHR21253">
    <property type="entry name" value="F-BOX ONLY PROTEIN 11-RELATED"/>
    <property type="match status" value="1"/>
</dbReference>
<keyword evidence="2" id="KW-1185">Reference proteome</keyword>
<gene>
    <name evidence="3" type="primary">LOC115625409</name>
</gene>
<dbReference type="GeneID" id="115625409"/>
<protein>
    <submittedName>
        <fullName evidence="3">CASP-like protein 4A1</fullName>
    </submittedName>
</protein>
<name>A0A6J2TMF2_DROLE</name>
<dbReference type="Proteomes" id="UP000504634">
    <property type="component" value="Unplaced"/>
</dbReference>
<feature type="region of interest" description="Disordered" evidence="1">
    <location>
        <begin position="85"/>
        <end position="123"/>
    </location>
</feature>
<feature type="region of interest" description="Disordered" evidence="1">
    <location>
        <begin position="1"/>
        <end position="20"/>
    </location>
</feature>
<dbReference type="AlphaFoldDB" id="A0A6J2TMF2"/>
<dbReference type="PANTHER" id="PTHR21253:SF0">
    <property type="entry name" value="F-BOX ONLY PROTEIN 11-RELATED"/>
    <property type="match status" value="1"/>
</dbReference>
<feature type="compositionally biased region" description="Low complexity" evidence="1">
    <location>
        <begin position="9"/>
        <end position="18"/>
    </location>
</feature>
<dbReference type="OrthoDB" id="8180611at2759"/>
<proteinExistence type="predicted"/>
<dbReference type="Pfam" id="PF07841">
    <property type="entry name" value="DM4_12"/>
    <property type="match status" value="1"/>
</dbReference>
<dbReference type="RefSeq" id="XP_030376308.1">
    <property type="nucleotide sequence ID" value="XM_030520448.1"/>
</dbReference>
<sequence>MLLHSVLANSNSTSSNNNKDVSFMLENPQVMMKLLQRRKRWLVYELGSMLFSLIRPIVGLTPRGCTWTTELTLIYSLPAGTTDWIPRRRRKRPTAPPIPPPPKPPSPPPMAPPAPPTAAPPVSAPLPPPPVGVAPIIVPYNPSSPTQPFILAYPQESPVASGRRNSNTNRAQFSCQGSDLYKDQYGTYFCRPSTVNRQHRRLVRQLEDEGIHVANDSNNPQGMLFDIIAWISTVYNYNQRYCIMRMLCESRHLILPPGKDLFHDVFRILLRQAYPEIAHKTHYREAFTAGHSLHKCSSLYGPHCKHSFLLELVQHFQPNRKG</sequence>